<reference evidence="3" key="1">
    <citation type="journal article" date="2010" name="Science">
        <title>Plasticity of animal genome architecture unmasked by rapid evolution of a pelagic tunicate.</title>
        <authorList>
            <person name="Denoeud F."/>
            <person name="Henriet S."/>
            <person name="Mungpakdee S."/>
            <person name="Aury J.M."/>
            <person name="Da Silva C."/>
            <person name="Brinkmann H."/>
            <person name="Mikhaleva J."/>
            <person name="Olsen L.C."/>
            <person name="Jubin C."/>
            <person name="Canestro C."/>
            <person name="Bouquet J.M."/>
            <person name="Danks G."/>
            <person name="Poulain J."/>
            <person name="Campsteijn C."/>
            <person name="Adamski M."/>
            <person name="Cross I."/>
            <person name="Yadetie F."/>
            <person name="Muffato M."/>
            <person name="Louis A."/>
            <person name="Butcher S."/>
            <person name="Tsagkogeorga G."/>
            <person name="Konrad A."/>
            <person name="Singh S."/>
            <person name="Jensen M.F."/>
            <person name="Cong E.H."/>
            <person name="Eikeseth-Otteraa H."/>
            <person name="Noel B."/>
            <person name="Anthouard V."/>
            <person name="Porcel B.M."/>
            <person name="Kachouri-Lafond R."/>
            <person name="Nishino A."/>
            <person name="Ugolini M."/>
            <person name="Chourrout P."/>
            <person name="Nishida H."/>
            <person name="Aasland R."/>
            <person name="Huzurbazar S."/>
            <person name="Westhof E."/>
            <person name="Delsuc F."/>
            <person name="Lehrach H."/>
            <person name="Reinhardt R."/>
            <person name="Weissenbach J."/>
            <person name="Roy S.W."/>
            <person name="Artiguenave F."/>
            <person name="Postlethwait J.H."/>
            <person name="Manak J.R."/>
            <person name="Thompson E.M."/>
            <person name="Jaillon O."/>
            <person name="Du Pasquier L."/>
            <person name="Boudinot P."/>
            <person name="Liberles D.A."/>
            <person name="Volff J.N."/>
            <person name="Philippe H."/>
            <person name="Lenhard B."/>
            <person name="Roest Crollius H."/>
            <person name="Wincker P."/>
            <person name="Chourrout D."/>
        </authorList>
    </citation>
    <scope>NUCLEOTIDE SEQUENCE [LARGE SCALE GENOMIC DNA]</scope>
</reference>
<dbReference type="GO" id="GO:0016460">
    <property type="term" value="C:myosin II complex"/>
    <property type="evidence" value="ECO:0007669"/>
    <property type="project" value="TreeGrafter"/>
</dbReference>
<dbReference type="InterPro" id="IPR011992">
    <property type="entry name" value="EF-hand-dom_pair"/>
</dbReference>
<evidence type="ECO:0000313" key="4">
    <source>
        <dbReference type="Proteomes" id="UP000001307"/>
    </source>
</evidence>
<proteinExistence type="predicted"/>
<dbReference type="PANTHER" id="PTHR23048:SF0">
    <property type="entry name" value="CALMODULIN LIKE 3"/>
    <property type="match status" value="1"/>
</dbReference>
<dbReference type="OrthoDB" id="435273at2759"/>
<dbReference type="PANTHER" id="PTHR23048">
    <property type="entry name" value="MYOSIN LIGHT CHAIN 1, 3"/>
    <property type="match status" value="1"/>
</dbReference>
<evidence type="ECO:0008006" key="5">
    <source>
        <dbReference type="Google" id="ProtNLM"/>
    </source>
</evidence>
<name>E4X6I3_OIKDI</name>
<dbReference type="InterPro" id="IPR050230">
    <property type="entry name" value="CALM/Myosin/TropC-like"/>
</dbReference>
<dbReference type="FunFam" id="1.10.238.10:FF:000003">
    <property type="entry name" value="Calmodulin A"/>
    <property type="match status" value="1"/>
</dbReference>
<evidence type="ECO:0000256" key="2">
    <source>
        <dbReference type="SAM" id="MobiDB-lite"/>
    </source>
</evidence>
<dbReference type="SUPFAM" id="SSF47473">
    <property type="entry name" value="EF-hand"/>
    <property type="match status" value="1"/>
</dbReference>
<evidence type="ECO:0000256" key="1">
    <source>
        <dbReference type="ARBA" id="ARBA00022737"/>
    </source>
</evidence>
<sequence length="154" mass="17470">MTKQELQISLKNFGKRMKDRIDFPLFIEIAETFKSTTNAKEEVLLAFEKADKTKSGMMPVRALRSLMLNTGEKMTEAEFNEMMRALCIESRGNINYNSIVNELFEEFSVSQTAAMTFPTMQKKSAEQLKPDPKRESFSGKFLSKPTSSSGAFLV</sequence>
<dbReference type="EMBL" id="FN653027">
    <property type="protein sequence ID" value="CBY07865.1"/>
    <property type="molecule type" value="Genomic_DNA"/>
</dbReference>
<dbReference type="AlphaFoldDB" id="E4X6I3"/>
<protein>
    <recommendedName>
        <fullName evidence="5">EF-hand domain-containing protein</fullName>
    </recommendedName>
</protein>
<feature type="compositionally biased region" description="Polar residues" evidence="2">
    <location>
        <begin position="144"/>
        <end position="154"/>
    </location>
</feature>
<gene>
    <name evidence="3" type="ORF">GSOID_T00003221001</name>
</gene>
<dbReference type="Gene3D" id="1.10.238.10">
    <property type="entry name" value="EF-hand"/>
    <property type="match status" value="1"/>
</dbReference>
<accession>E4X6I3</accession>
<organism evidence="3">
    <name type="scientific">Oikopleura dioica</name>
    <name type="common">Tunicate</name>
    <dbReference type="NCBI Taxonomy" id="34765"/>
    <lineage>
        <taxon>Eukaryota</taxon>
        <taxon>Metazoa</taxon>
        <taxon>Chordata</taxon>
        <taxon>Tunicata</taxon>
        <taxon>Appendicularia</taxon>
        <taxon>Copelata</taxon>
        <taxon>Oikopleuridae</taxon>
        <taxon>Oikopleura</taxon>
    </lineage>
</organism>
<feature type="compositionally biased region" description="Basic and acidic residues" evidence="2">
    <location>
        <begin position="123"/>
        <end position="137"/>
    </location>
</feature>
<evidence type="ECO:0000313" key="3">
    <source>
        <dbReference type="EMBL" id="CBY07865.1"/>
    </source>
</evidence>
<feature type="region of interest" description="Disordered" evidence="2">
    <location>
        <begin position="123"/>
        <end position="154"/>
    </location>
</feature>
<dbReference type="Proteomes" id="UP000001307">
    <property type="component" value="Unassembled WGS sequence"/>
</dbReference>
<dbReference type="InParanoid" id="E4X6I3"/>
<keyword evidence="4" id="KW-1185">Reference proteome</keyword>
<keyword evidence="1" id="KW-0677">Repeat</keyword>